<accession>A0A3A8NWU7</accession>
<comment type="caution">
    <text evidence="2">The sequence shown here is derived from an EMBL/GenBank/DDBJ whole genome shotgun (WGS) entry which is preliminary data.</text>
</comment>
<feature type="compositionally biased region" description="Basic and acidic residues" evidence="1">
    <location>
        <begin position="418"/>
        <end position="430"/>
    </location>
</feature>
<proteinExistence type="predicted"/>
<organism evidence="2 3">
    <name type="scientific">Corallococcus sicarius</name>
    <dbReference type="NCBI Taxonomy" id="2316726"/>
    <lineage>
        <taxon>Bacteria</taxon>
        <taxon>Pseudomonadati</taxon>
        <taxon>Myxococcota</taxon>
        <taxon>Myxococcia</taxon>
        <taxon>Myxococcales</taxon>
        <taxon>Cystobacterineae</taxon>
        <taxon>Myxococcaceae</taxon>
        <taxon>Corallococcus</taxon>
    </lineage>
</organism>
<evidence type="ECO:0000313" key="3">
    <source>
        <dbReference type="Proteomes" id="UP000273405"/>
    </source>
</evidence>
<dbReference type="AlphaFoldDB" id="A0A3A8NWU7"/>
<sequence>MSAAPAAKVALAQPAAVTTEVLPSLLGPLRDDKMTECIDKAYNAVYQGTKVPSRAEHAELMDFAKKLRAENPEMTAVDLRESLVAELRKRRNGGDTVTPAKIQKFVEEAVSWTATCYEGASRTATPAEMSEWTAWANKTMAEHPEMTPDQLSSAIMDAVRNKATGVTSGSSGKVNVSKLIDEAVSWSSKVYGSGERAATPAEQQKWKAFADKWMEENPDFTPSELSSAIMDAVRDDMTGMSSGPGGKPNVEKFIKDAVSWAAKVYGGTERTATPAEIKKWTAFADKTMAEHPTYTASQLQAAIQDAVRDEVTGATSGPGGQPNFQKMIEEAVSWSSKVYGGGERAATPAEIKKWTDFAKAELAKKPTMTPSQLSAAIMDAVRADMRGVGGPAESAPLDKFVKQAFAWVFELYMNQPADKPRQPTDREIREWSNYAKEQLKKNPDLTAEDLQSVIQDGLRRALENR</sequence>
<reference evidence="3" key="1">
    <citation type="submission" date="2018-09" db="EMBL/GenBank/DDBJ databases">
        <authorList>
            <person name="Livingstone P.G."/>
            <person name="Whitworth D.E."/>
        </authorList>
    </citation>
    <scope>NUCLEOTIDE SEQUENCE [LARGE SCALE GENOMIC DNA]</scope>
    <source>
        <strain evidence="3">CA040B</strain>
    </source>
</reference>
<dbReference type="EMBL" id="RAWG01000033">
    <property type="protein sequence ID" value="RKH45615.1"/>
    <property type="molecule type" value="Genomic_DNA"/>
</dbReference>
<dbReference type="Proteomes" id="UP000273405">
    <property type="component" value="Unassembled WGS sequence"/>
</dbReference>
<gene>
    <name evidence="2" type="ORF">D7X12_07545</name>
</gene>
<name>A0A3A8NWU7_9BACT</name>
<evidence type="ECO:0000256" key="1">
    <source>
        <dbReference type="SAM" id="MobiDB-lite"/>
    </source>
</evidence>
<keyword evidence="3" id="KW-1185">Reference proteome</keyword>
<feature type="region of interest" description="Disordered" evidence="1">
    <location>
        <begin position="416"/>
        <end position="445"/>
    </location>
</feature>
<protein>
    <submittedName>
        <fullName evidence="2">Uncharacterized protein</fullName>
    </submittedName>
</protein>
<evidence type="ECO:0000313" key="2">
    <source>
        <dbReference type="EMBL" id="RKH45615.1"/>
    </source>
</evidence>